<proteinExistence type="predicted"/>
<dbReference type="Pfam" id="PF12900">
    <property type="entry name" value="Pyridox_ox_2"/>
    <property type="match status" value="1"/>
</dbReference>
<accession>A0A0L6JUK9</accession>
<keyword evidence="2" id="KW-1185">Reference proteome</keyword>
<dbReference type="AlphaFoldDB" id="A0A0L6JUK9"/>
<comment type="caution">
    <text evidence="1">The sequence shown here is derived from an EMBL/GenBank/DDBJ whole genome shotgun (WGS) entry which is preliminary data.</text>
</comment>
<dbReference type="OrthoDB" id="9794935at2"/>
<dbReference type="SUPFAM" id="SSF50475">
    <property type="entry name" value="FMN-binding split barrel"/>
    <property type="match status" value="1"/>
</dbReference>
<protein>
    <submittedName>
        <fullName evidence="1">Pyridoxamine 5'-phosphate oxidase-related protein</fullName>
    </submittedName>
</protein>
<dbReference type="PANTHER" id="PTHR34071">
    <property type="entry name" value="5-NITROIMIDAZOLE ANTIBIOTICS RESISTANCE PROTEIN, NIMA-FAMILY-RELATED PROTEIN-RELATED"/>
    <property type="match status" value="1"/>
</dbReference>
<organism evidence="1 2">
    <name type="scientific">Pseudobacteroides cellulosolvens ATCC 35603 = DSM 2933</name>
    <dbReference type="NCBI Taxonomy" id="398512"/>
    <lineage>
        <taxon>Bacteria</taxon>
        <taxon>Bacillati</taxon>
        <taxon>Bacillota</taxon>
        <taxon>Clostridia</taxon>
        <taxon>Eubacteriales</taxon>
        <taxon>Oscillospiraceae</taxon>
        <taxon>Pseudobacteroides</taxon>
    </lineage>
</organism>
<dbReference type="STRING" id="398512.Bccel_4604"/>
<dbReference type="InterPro" id="IPR012349">
    <property type="entry name" value="Split_barrel_FMN-bd"/>
</dbReference>
<dbReference type="EMBL" id="LGTC01000001">
    <property type="protein sequence ID" value="KNY29330.1"/>
    <property type="molecule type" value="Genomic_DNA"/>
</dbReference>
<dbReference type="eggNOG" id="COG3467">
    <property type="taxonomic scope" value="Bacteria"/>
</dbReference>
<gene>
    <name evidence="1" type="ORF">Bccel_4604</name>
</gene>
<name>A0A0L6JUK9_9FIRM</name>
<dbReference type="RefSeq" id="WP_036935732.1">
    <property type="nucleotide sequence ID" value="NZ_JQKC01000001.1"/>
</dbReference>
<dbReference type="InterPro" id="IPR024747">
    <property type="entry name" value="Pyridox_Oxase-rel"/>
</dbReference>
<dbReference type="Proteomes" id="UP000036923">
    <property type="component" value="Unassembled WGS sequence"/>
</dbReference>
<dbReference type="Gene3D" id="2.30.110.10">
    <property type="entry name" value="Electron Transport, Fmn-binding Protein, Chain A"/>
    <property type="match status" value="1"/>
</dbReference>
<sequence>MRRKDKEITDISMIEKILKEAEVIRIAMVDGGMPYLVAMNYAYADGAIYMHSAKEGRKIDILKKNNKVAFQVDKDVELLLDKEACRCGTKYLSVFGTGSAFFISDYEGKRAALDAIMTRYSGRSGFNYPNEVMDRTLVIKLEIDTITGKKSGY</sequence>
<dbReference type="PANTHER" id="PTHR34071:SF2">
    <property type="entry name" value="FLAVIN-NUCLEOTIDE-BINDING PROTEIN"/>
    <property type="match status" value="1"/>
</dbReference>
<evidence type="ECO:0000313" key="1">
    <source>
        <dbReference type="EMBL" id="KNY29330.1"/>
    </source>
</evidence>
<reference evidence="2" key="1">
    <citation type="submission" date="2015-07" db="EMBL/GenBank/DDBJ databases">
        <title>Near-Complete Genome Sequence of the Cellulolytic Bacterium Bacteroides (Pseudobacteroides) cellulosolvens ATCC 35603.</title>
        <authorList>
            <person name="Dassa B."/>
            <person name="Utturkar S.M."/>
            <person name="Klingeman D.M."/>
            <person name="Hurt R.A."/>
            <person name="Keller M."/>
            <person name="Xu J."/>
            <person name="Reddy Y.H.K."/>
            <person name="Borovok I."/>
            <person name="Grinberg I.R."/>
            <person name="Lamed R."/>
            <person name="Zhivin O."/>
            <person name="Bayer E.A."/>
            <person name="Brown S.D."/>
        </authorList>
    </citation>
    <scope>NUCLEOTIDE SEQUENCE [LARGE SCALE GENOMIC DNA]</scope>
    <source>
        <strain evidence="2">DSM 2933</strain>
    </source>
</reference>
<evidence type="ECO:0000313" key="2">
    <source>
        <dbReference type="Proteomes" id="UP000036923"/>
    </source>
</evidence>